<feature type="region of interest" description="Disordered" evidence="1">
    <location>
        <begin position="126"/>
        <end position="154"/>
    </location>
</feature>
<reference evidence="2" key="1">
    <citation type="journal article" date="2023" name="G3 (Bethesda)">
        <title>Whole genome assemblies of Zophobas morio and Tenebrio molitor.</title>
        <authorList>
            <person name="Kaur S."/>
            <person name="Stinson S.A."/>
            <person name="diCenzo G.C."/>
        </authorList>
    </citation>
    <scope>NUCLEOTIDE SEQUENCE</scope>
    <source>
        <strain evidence="2">QUZm001</strain>
    </source>
</reference>
<keyword evidence="3" id="KW-1185">Reference proteome</keyword>
<name>A0AA38M2J0_9CUCU</name>
<accession>A0AA38M2J0</accession>
<feature type="compositionally biased region" description="Basic and acidic residues" evidence="1">
    <location>
        <begin position="126"/>
        <end position="137"/>
    </location>
</feature>
<comment type="caution">
    <text evidence="2">The sequence shown here is derived from an EMBL/GenBank/DDBJ whole genome shotgun (WGS) entry which is preliminary data.</text>
</comment>
<organism evidence="2 3">
    <name type="scientific">Zophobas morio</name>
    <dbReference type="NCBI Taxonomy" id="2755281"/>
    <lineage>
        <taxon>Eukaryota</taxon>
        <taxon>Metazoa</taxon>
        <taxon>Ecdysozoa</taxon>
        <taxon>Arthropoda</taxon>
        <taxon>Hexapoda</taxon>
        <taxon>Insecta</taxon>
        <taxon>Pterygota</taxon>
        <taxon>Neoptera</taxon>
        <taxon>Endopterygota</taxon>
        <taxon>Coleoptera</taxon>
        <taxon>Polyphaga</taxon>
        <taxon>Cucujiformia</taxon>
        <taxon>Tenebrionidae</taxon>
        <taxon>Zophobas</taxon>
    </lineage>
</organism>
<evidence type="ECO:0000313" key="3">
    <source>
        <dbReference type="Proteomes" id="UP001168821"/>
    </source>
</evidence>
<gene>
    <name evidence="2" type="ORF">Zmor_027945</name>
</gene>
<dbReference type="AlphaFoldDB" id="A0AA38M2J0"/>
<dbReference type="EMBL" id="JALNTZ010000009">
    <property type="protein sequence ID" value="KAJ3641438.1"/>
    <property type="molecule type" value="Genomic_DNA"/>
</dbReference>
<dbReference type="Proteomes" id="UP001168821">
    <property type="component" value="Unassembled WGS sequence"/>
</dbReference>
<proteinExistence type="predicted"/>
<evidence type="ECO:0000313" key="2">
    <source>
        <dbReference type="EMBL" id="KAJ3641438.1"/>
    </source>
</evidence>
<sequence length="154" mass="16779">MVAEKRTFDCVAEVDIVSDSDDECAIVHIKSRPSKIRVLDNVLLGSGASTSTSYGADVDRSKTSAAAGLDISTLIENFIESVKGTKASETVDSVVKELVVEKPSHLEEEKNKDALFNSAFETYQKDSAAEERQRQESGRYPVKEVSSCALTHFS</sequence>
<protein>
    <submittedName>
        <fullName evidence="2">Uncharacterized protein</fullName>
    </submittedName>
</protein>
<evidence type="ECO:0000256" key="1">
    <source>
        <dbReference type="SAM" id="MobiDB-lite"/>
    </source>
</evidence>